<dbReference type="InterPro" id="IPR008962">
    <property type="entry name" value="PapD-like_sf"/>
</dbReference>
<organism evidence="3 4">
    <name type="scientific">Paraherbaspirillum soli</name>
    <dbReference type="NCBI Taxonomy" id="631222"/>
    <lineage>
        <taxon>Bacteria</taxon>
        <taxon>Pseudomonadati</taxon>
        <taxon>Pseudomonadota</taxon>
        <taxon>Betaproteobacteria</taxon>
        <taxon>Burkholderiales</taxon>
        <taxon>Oxalobacteraceae</taxon>
        <taxon>Paraherbaspirillum</taxon>
    </lineage>
</organism>
<dbReference type="InterPro" id="IPR050643">
    <property type="entry name" value="Periplasmic_pilus_chap"/>
</dbReference>
<proteinExistence type="predicted"/>
<name>A0ABW0M7L6_9BURK</name>
<dbReference type="Gene3D" id="2.60.40.10">
    <property type="entry name" value="Immunoglobulins"/>
    <property type="match status" value="1"/>
</dbReference>
<sequence>MRLSHQTRRIALAIGLGIGLANAGAAASLSVNPIGFHLTPQRPSAVLQVRNAGADPVRVQVGAVDWSTDGRQEVLTDTDAVLLNPPIFALQPGQTQYVRFGLRHPANSAAEASYRLLVEEVPSGAAPASGLRTLLRVSIPVFIAPAKGREMVSWTLQQAATGPVLAARNEGNVHAKIQQIRLANSDSNGSLQITSTAYVLPGQHKEWRLESGKIQPGKVRLQIQTDKGEIEENLTLGADQVPGR</sequence>
<keyword evidence="4" id="KW-1185">Reference proteome</keyword>
<evidence type="ECO:0000313" key="3">
    <source>
        <dbReference type="EMBL" id="MFC5474003.1"/>
    </source>
</evidence>
<dbReference type="Proteomes" id="UP001596045">
    <property type="component" value="Unassembled WGS sequence"/>
</dbReference>
<dbReference type="PANTHER" id="PTHR30251">
    <property type="entry name" value="PILUS ASSEMBLY CHAPERONE"/>
    <property type="match status" value="1"/>
</dbReference>
<reference evidence="4" key="1">
    <citation type="journal article" date="2019" name="Int. J. Syst. Evol. Microbiol.">
        <title>The Global Catalogue of Microorganisms (GCM) 10K type strain sequencing project: providing services to taxonomists for standard genome sequencing and annotation.</title>
        <authorList>
            <consortium name="The Broad Institute Genomics Platform"/>
            <consortium name="The Broad Institute Genome Sequencing Center for Infectious Disease"/>
            <person name="Wu L."/>
            <person name="Ma J."/>
        </authorList>
    </citation>
    <scope>NUCLEOTIDE SEQUENCE [LARGE SCALE GENOMIC DNA]</scope>
    <source>
        <strain evidence="4">JCM 17066</strain>
    </source>
</reference>
<evidence type="ECO:0000313" key="4">
    <source>
        <dbReference type="Proteomes" id="UP001596045"/>
    </source>
</evidence>
<dbReference type="EMBL" id="JBHSMT010000013">
    <property type="protein sequence ID" value="MFC5474003.1"/>
    <property type="molecule type" value="Genomic_DNA"/>
</dbReference>
<protein>
    <submittedName>
        <fullName evidence="3">Molecular chaperone</fullName>
    </submittedName>
</protein>
<accession>A0ABW0M7L6</accession>
<gene>
    <name evidence="3" type="ORF">ACFPM8_08525</name>
</gene>
<dbReference type="RefSeq" id="WP_378997048.1">
    <property type="nucleotide sequence ID" value="NZ_JBHSMT010000013.1"/>
</dbReference>
<keyword evidence="1" id="KW-0732">Signal</keyword>
<evidence type="ECO:0000256" key="1">
    <source>
        <dbReference type="SAM" id="SignalP"/>
    </source>
</evidence>
<evidence type="ECO:0000259" key="2">
    <source>
        <dbReference type="Pfam" id="PF00345"/>
    </source>
</evidence>
<feature type="chain" id="PRO_5046478336" evidence="1">
    <location>
        <begin position="24"/>
        <end position="244"/>
    </location>
</feature>
<comment type="caution">
    <text evidence="3">The sequence shown here is derived from an EMBL/GenBank/DDBJ whole genome shotgun (WGS) entry which is preliminary data.</text>
</comment>
<feature type="domain" description="Pili assembly chaperone N-terminal" evidence="2">
    <location>
        <begin position="32"/>
        <end position="147"/>
    </location>
</feature>
<feature type="signal peptide" evidence="1">
    <location>
        <begin position="1"/>
        <end position="23"/>
    </location>
</feature>
<dbReference type="Pfam" id="PF00345">
    <property type="entry name" value="PapD_N"/>
    <property type="match status" value="1"/>
</dbReference>
<dbReference type="InterPro" id="IPR016147">
    <property type="entry name" value="Pili_assmbl_chaperone_N"/>
</dbReference>
<dbReference type="InterPro" id="IPR013783">
    <property type="entry name" value="Ig-like_fold"/>
</dbReference>
<dbReference type="PANTHER" id="PTHR30251:SF4">
    <property type="entry name" value="SLR1668 PROTEIN"/>
    <property type="match status" value="1"/>
</dbReference>
<dbReference type="SUPFAM" id="SSF49354">
    <property type="entry name" value="PapD-like"/>
    <property type="match status" value="1"/>
</dbReference>